<dbReference type="InterPro" id="IPR003036">
    <property type="entry name" value="Gag_P30"/>
</dbReference>
<proteinExistence type="predicted"/>
<sequence length="154" mass="17717">QAVGNQGVIYITIPFLLVEVQQWKALVGQYRDNPEKVANLVRRAIKIYNPDWKDLNVVLDTLLDETEKEMVNKAVISTIEILITAGSLQGSVNDIFPLNDPGWDPNVAEQRAKLKRYQDWIVFGLKHTIPKAVNWSKLYEVRQDRKENPTDFLN</sequence>
<dbReference type="AlphaFoldDB" id="A0A091ECQ3"/>
<dbReference type="GO" id="GO:0019068">
    <property type="term" value="P:virion assembly"/>
    <property type="evidence" value="ECO:0007669"/>
    <property type="project" value="InterPro"/>
</dbReference>
<organism evidence="2 3">
    <name type="scientific">Corvus brachyrhynchos</name>
    <name type="common">American crow</name>
    <dbReference type="NCBI Taxonomy" id="85066"/>
    <lineage>
        <taxon>Eukaryota</taxon>
        <taxon>Metazoa</taxon>
        <taxon>Chordata</taxon>
        <taxon>Craniata</taxon>
        <taxon>Vertebrata</taxon>
        <taxon>Euteleostomi</taxon>
        <taxon>Archelosauria</taxon>
        <taxon>Archosauria</taxon>
        <taxon>Dinosauria</taxon>
        <taxon>Saurischia</taxon>
        <taxon>Theropoda</taxon>
        <taxon>Coelurosauria</taxon>
        <taxon>Aves</taxon>
        <taxon>Neognathae</taxon>
        <taxon>Neoaves</taxon>
        <taxon>Telluraves</taxon>
        <taxon>Australaves</taxon>
        <taxon>Passeriformes</taxon>
        <taxon>Corvoidea</taxon>
        <taxon>Corvidae</taxon>
        <taxon>Corvus</taxon>
    </lineage>
</organism>
<dbReference type="Pfam" id="PF02093">
    <property type="entry name" value="Gag_p30"/>
    <property type="match status" value="1"/>
</dbReference>
<name>A0A091ECQ3_CORBR</name>
<evidence type="ECO:0000313" key="3">
    <source>
        <dbReference type="Proteomes" id="UP000052976"/>
    </source>
</evidence>
<keyword evidence="3" id="KW-1185">Reference proteome</keyword>
<dbReference type="Gene3D" id="1.10.375.10">
    <property type="entry name" value="Human Immunodeficiency Virus Type 1 Capsid Protein"/>
    <property type="match status" value="1"/>
</dbReference>
<gene>
    <name evidence="2" type="ORF">N302_01143</name>
</gene>
<reference evidence="2 3" key="1">
    <citation type="submission" date="2014-04" db="EMBL/GenBank/DDBJ databases">
        <title>Genome evolution of avian class.</title>
        <authorList>
            <person name="Zhang G."/>
            <person name="Li C."/>
        </authorList>
    </citation>
    <scope>NUCLEOTIDE SEQUENCE [LARGE SCALE GENOMIC DNA]</scope>
    <source>
        <strain evidence="2">BGI_N302</strain>
    </source>
</reference>
<dbReference type="STRING" id="85066.A0A091ECQ3"/>
<feature type="domain" description="Core shell protein Gag P30" evidence="1">
    <location>
        <begin position="20"/>
        <end position="153"/>
    </location>
</feature>
<accession>A0A091ECQ3</accession>
<dbReference type="SUPFAM" id="SSF47943">
    <property type="entry name" value="Retrovirus capsid protein, N-terminal core domain"/>
    <property type="match status" value="1"/>
</dbReference>
<feature type="non-terminal residue" evidence="2">
    <location>
        <position position="154"/>
    </location>
</feature>
<dbReference type="InterPro" id="IPR050462">
    <property type="entry name" value="Retroviral_Gag-Pol_poly"/>
</dbReference>
<evidence type="ECO:0000259" key="1">
    <source>
        <dbReference type="Pfam" id="PF02093"/>
    </source>
</evidence>
<feature type="non-terminal residue" evidence="2">
    <location>
        <position position="1"/>
    </location>
</feature>
<dbReference type="InterPro" id="IPR008919">
    <property type="entry name" value="Retrov_capsid_N"/>
</dbReference>
<evidence type="ECO:0000313" key="2">
    <source>
        <dbReference type="EMBL" id="KFO55768.1"/>
    </source>
</evidence>
<dbReference type="EMBL" id="KK718327">
    <property type="protein sequence ID" value="KFO55768.1"/>
    <property type="molecule type" value="Genomic_DNA"/>
</dbReference>
<dbReference type="Proteomes" id="UP000052976">
    <property type="component" value="Unassembled WGS sequence"/>
</dbReference>
<protein>
    <recommendedName>
        <fullName evidence="1">Core shell protein Gag P30 domain-containing protein</fullName>
    </recommendedName>
</protein>
<dbReference type="PANTHER" id="PTHR33166">
    <property type="entry name" value="GAG_P30 DOMAIN-CONTAINING PROTEIN"/>
    <property type="match status" value="1"/>
</dbReference>